<evidence type="ECO:0000256" key="3">
    <source>
        <dbReference type="ARBA" id="ARBA00023315"/>
    </source>
</evidence>
<dbReference type="GeneID" id="303486163"/>
<keyword evidence="8" id="KW-0436">Ligase</keyword>
<keyword evidence="5" id="KW-0963">Cytoplasm</keyword>
<organism evidence="8 9">
    <name type="scientific">Blastomonas fulva</name>
    <dbReference type="NCBI Taxonomy" id="1550728"/>
    <lineage>
        <taxon>Bacteria</taxon>
        <taxon>Pseudomonadati</taxon>
        <taxon>Pseudomonadota</taxon>
        <taxon>Alphaproteobacteria</taxon>
        <taxon>Sphingomonadales</taxon>
        <taxon>Sphingomonadaceae</taxon>
        <taxon>Blastomonas</taxon>
    </lineage>
</organism>
<evidence type="ECO:0000313" key="9">
    <source>
        <dbReference type="Proteomes" id="UP000258016"/>
    </source>
</evidence>
<comment type="miscellaneous">
    <text evidence="5">In the reaction, the free carboxyl group of octanoic acid is attached via an amide linkage to the epsilon-amino group of a specific lysine residue of lipoyl domains of lipoate-dependent enzymes.</text>
</comment>
<dbReference type="Gene3D" id="3.30.930.10">
    <property type="entry name" value="Bira Bifunctional Protein, Domain 2"/>
    <property type="match status" value="1"/>
</dbReference>
<accession>A0ABM6M7V2</accession>
<dbReference type="Proteomes" id="UP000258016">
    <property type="component" value="Chromosome"/>
</dbReference>
<dbReference type="InterPro" id="IPR045864">
    <property type="entry name" value="aa-tRNA-synth_II/BPL/LPL"/>
</dbReference>
<feature type="binding site" evidence="5">
    <location>
        <begin position="154"/>
        <end position="156"/>
    </location>
    <ligand>
        <name>substrate</name>
    </ligand>
</feature>
<evidence type="ECO:0000256" key="5">
    <source>
        <dbReference type="HAMAP-Rule" id="MF_00013"/>
    </source>
</evidence>
<name>A0ABM6M7V2_9SPHN</name>
<feature type="active site" description="Acyl-thioester intermediate" evidence="5">
    <location>
        <position position="185"/>
    </location>
</feature>
<keyword evidence="9" id="KW-1185">Reference proteome</keyword>
<dbReference type="PANTHER" id="PTHR10993">
    <property type="entry name" value="OCTANOYLTRANSFERASE"/>
    <property type="match status" value="1"/>
</dbReference>
<feature type="binding site" evidence="5">
    <location>
        <begin position="167"/>
        <end position="169"/>
    </location>
    <ligand>
        <name>substrate</name>
    </ligand>
</feature>
<dbReference type="InterPro" id="IPR000544">
    <property type="entry name" value="Octanoyltransferase"/>
</dbReference>
<feature type="site" description="Lowers pKa of active site Cys" evidence="5">
    <location>
        <position position="151"/>
    </location>
</feature>
<comment type="pathway">
    <text evidence="1 5 6">Protein modification; protein lipoylation via endogenous pathway; protein N(6)-(lipoyl)lysine from octanoyl-[acyl-carrier-protein]: step 1/2.</text>
</comment>
<dbReference type="EMBL" id="CP020083">
    <property type="protein sequence ID" value="ASR51977.1"/>
    <property type="molecule type" value="Genomic_DNA"/>
</dbReference>
<feature type="domain" description="BPL/LPL catalytic" evidence="7">
    <location>
        <begin position="44"/>
        <end position="223"/>
    </location>
</feature>
<proteinExistence type="inferred from homology"/>
<evidence type="ECO:0000313" key="8">
    <source>
        <dbReference type="EMBL" id="ASR51977.1"/>
    </source>
</evidence>
<dbReference type="SUPFAM" id="SSF55681">
    <property type="entry name" value="Class II aaRS and biotin synthetases"/>
    <property type="match status" value="1"/>
</dbReference>
<dbReference type="PIRSF" id="PIRSF016262">
    <property type="entry name" value="LPLase"/>
    <property type="match status" value="1"/>
</dbReference>
<evidence type="ECO:0000256" key="2">
    <source>
        <dbReference type="ARBA" id="ARBA00022679"/>
    </source>
</evidence>
<sequence length="234" mass="25010">MASTKATAQTGEAAIPEWRIESGLLPYPQALAAMEERNRAIEAGEAEELIWLVEHPPLYTGGTSADPAELLSQQFPVYDTGRGGRYTYHGPGQRVGYVLLDLRQRGRDVRCFVHALEDWVIASLGDLGVSARRAEGRIGIWTDTLNGQEAKIGAIGVRVRRWVTMHGFAVNVNPDLTHFGGIVPCGIAEYPVTSLADLGIAATMADLDAALAAQAPRFLAGLGGTCQAAAVQET</sequence>
<comment type="similarity">
    <text evidence="5 6">Belongs to the LipB family.</text>
</comment>
<protein>
    <recommendedName>
        <fullName evidence="5 6">Octanoyltransferase</fullName>
        <ecNumber evidence="5 6">2.3.1.181</ecNumber>
    </recommendedName>
    <alternativeName>
        <fullName evidence="5">Lipoate-protein ligase B</fullName>
    </alternativeName>
    <alternativeName>
        <fullName evidence="5">Lipoyl/octanoyl transferase</fullName>
    </alternativeName>
    <alternativeName>
        <fullName evidence="5">Octanoyl-[acyl-carrier-protein]-protein N-octanoyltransferase</fullName>
    </alternativeName>
</protein>
<comment type="function">
    <text evidence="4 5 6">Catalyzes the transfer of endogenously produced octanoic acid from octanoyl-acyl-carrier-protein onto the lipoyl domains of lipoate-dependent enzymes. Lipoyl-ACP can also act as a substrate although octanoyl-ACP is likely to be the physiological substrate.</text>
</comment>
<keyword evidence="2 5" id="KW-0808">Transferase</keyword>
<dbReference type="NCBIfam" id="NF010921">
    <property type="entry name" value="PRK14341.1"/>
    <property type="match status" value="1"/>
</dbReference>
<dbReference type="InterPro" id="IPR020605">
    <property type="entry name" value="Octanoyltransferase_CS"/>
</dbReference>
<evidence type="ECO:0000256" key="6">
    <source>
        <dbReference type="PIRNR" id="PIRNR016262"/>
    </source>
</evidence>
<dbReference type="RefSeq" id="WP_117352429.1">
    <property type="nucleotide sequence ID" value="NZ_CP020083.1"/>
</dbReference>
<dbReference type="PROSITE" id="PS51733">
    <property type="entry name" value="BPL_LPL_CATALYTIC"/>
    <property type="match status" value="1"/>
</dbReference>
<dbReference type="CDD" id="cd16444">
    <property type="entry name" value="LipB"/>
    <property type="match status" value="1"/>
</dbReference>
<dbReference type="GO" id="GO:0016874">
    <property type="term" value="F:ligase activity"/>
    <property type="evidence" value="ECO:0007669"/>
    <property type="project" value="UniProtKB-KW"/>
</dbReference>
<keyword evidence="3 5" id="KW-0012">Acyltransferase</keyword>
<evidence type="ECO:0000259" key="7">
    <source>
        <dbReference type="PROSITE" id="PS51733"/>
    </source>
</evidence>
<comment type="catalytic activity">
    <reaction evidence="5 6">
        <text>octanoyl-[ACP] + L-lysyl-[protein] = N(6)-octanoyl-L-lysyl-[protein] + holo-[ACP] + H(+)</text>
        <dbReference type="Rhea" id="RHEA:17665"/>
        <dbReference type="Rhea" id="RHEA-COMP:9636"/>
        <dbReference type="Rhea" id="RHEA-COMP:9685"/>
        <dbReference type="Rhea" id="RHEA-COMP:9752"/>
        <dbReference type="Rhea" id="RHEA-COMP:9928"/>
        <dbReference type="ChEBI" id="CHEBI:15378"/>
        <dbReference type="ChEBI" id="CHEBI:29969"/>
        <dbReference type="ChEBI" id="CHEBI:64479"/>
        <dbReference type="ChEBI" id="CHEBI:78463"/>
        <dbReference type="ChEBI" id="CHEBI:78809"/>
        <dbReference type="EC" id="2.3.1.181"/>
    </reaction>
</comment>
<evidence type="ECO:0000256" key="1">
    <source>
        <dbReference type="ARBA" id="ARBA00004821"/>
    </source>
</evidence>
<feature type="binding site" evidence="5">
    <location>
        <begin position="82"/>
        <end position="89"/>
    </location>
    <ligand>
        <name>substrate</name>
    </ligand>
</feature>
<evidence type="ECO:0000256" key="4">
    <source>
        <dbReference type="ARBA" id="ARBA00024732"/>
    </source>
</evidence>
<dbReference type="HAMAP" id="MF_00013">
    <property type="entry name" value="LipB"/>
    <property type="match status" value="1"/>
</dbReference>
<dbReference type="PROSITE" id="PS01313">
    <property type="entry name" value="LIPB"/>
    <property type="match status" value="1"/>
</dbReference>
<dbReference type="PANTHER" id="PTHR10993:SF7">
    <property type="entry name" value="LIPOYLTRANSFERASE 2, MITOCHONDRIAL-RELATED"/>
    <property type="match status" value="1"/>
</dbReference>
<dbReference type="EC" id="2.3.1.181" evidence="5 6"/>
<dbReference type="NCBIfam" id="NF010925">
    <property type="entry name" value="PRK14345.1"/>
    <property type="match status" value="1"/>
</dbReference>
<gene>
    <name evidence="5" type="primary">lipB</name>
    <name evidence="8" type="ORF">B5J99_11330</name>
</gene>
<reference evidence="8 9" key="1">
    <citation type="submission" date="2017-03" db="EMBL/GenBank/DDBJ databases">
        <title>Complete genome sequence of Blastomonas fulva degrading microcsystin LR.</title>
        <authorList>
            <person name="Lee H.-g."/>
            <person name="Jin L."/>
            <person name="oh H.-M."/>
        </authorList>
    </citation>
    <scope>NUCLEOTIDE SEQUENCE [LARGE SCALE GENOMIC DNA]</scope>
    <source>
        <strain evidence="8 9">T2</strain>
    </source>
</reference>
<dbReference type="InterPro" id="IPR004143">
    <property type="entry name" value="BPL_LPL_catalytic"/>
</dbReference>
<dbReference type="NCBIfam" id="TIGR00214">
    <property type="entry name" value="lipB"/>
    <property type="match status" value="1"/>
</dbReference>
<dbReference type="Pfam" id="PF21948">
    <property type="entry name" value="LplA-B_cat"/>
    <property type="match status" value="1"/>
</dbReference>
<comment type="subcellular location">
    <subcellularLocation>
        <location evidence="5">Cytoplasm</location>
    </subcellularLocation>
</comment>